<dbReference type="EMBL" id="CAJNOR010003364">
    <property type="protein sequence ID" value="CAF1406466.1"/>
    <property type="molecule type" value="Genomic_DNA"/>
</dbReference>
<evidence type="ECO:0000256" key="2">
    <source>
        <dbReference type="ARBA" id="ARBA00024195"/>
    </source>
</evidence>
<dbReference type="CDD" id="cd00190">
    <property type="entry name" value="Tryp_SPc"/>
    <property type="match status" value="1"/>
</dbReference>
<evidence type="ECO:0000256" key="1">
    <source>
        <dbReference type="ARBA" id="ARBA00023157"/>
    </source>
</evidence>
<evidence type="ECO:0000259" key="3">
    <source>
        <dbReference type="PROSITE" id="PS50240"/>
    </source>
</evidence>
<evidence type="ECO:0000313" key="5">
    <source>
        <dbReference type="Proteomes" id="UP000663828"/>
    </source>
</evidence>
<feature type="domain" description="Peptidase S1" evidence="3">
    <location>
        <begin position="1"/>
        <end position="152"/>
    </location>
</feature>
<keyword evidence="5" id="KW-1185">Reference proteome</keyword>
<dbReference type="InterPro" id="IPR001254">
    <property type="entry name" value="Trypsin_dom"/>
</dbReference>
<dbReference type="Gene3D" id="2.40.10.10">
    <property type="entry name" value="Trypsin-like serine proteases"/>
    <property type="match status" value="1"/>
</dbReference>
<accession>A0A815L968</accession>
<gene>
    <name evidence="4" type="ORF">XAT740_LOCUS34442</name>
</gene>
<sequence>FANDIAIVTLASALPENDPRIGTICLPPDDMIGKNYPTSKSSGVAIGWGSTTFGGRPSTSLKQVILPILDTTKWPCNVYVTYTQGQICAGELSGGADTCQADSGGPLMLENADGRWEIVGITSFGKSCGKPNSPGVYTRVGTYNSFIRSSISLSRSAFYYSCSIRSFQLYSYNILVSISLIVSFLV</sequence>
<dbReference type="SUPFAM" id="SSF50494">
    <property type="entry name" value="Trypsin-like serine proteases"/>
    <property type="match status" value="1"/>
</dbReference>
<proteinExistence type="inferred from homology"/>
<protein>
    <recommendedName>
        <fullName evidence="3">Peptidase S1 domain-containing protein</fullName>
    </recommendedName>
</protein>
<comment type="similarity">
    <text evidence="2">Belongs to the peptidase S1 family. CLIP subfamily.</text>
</comment>
<name>A0A815L968_ADIRI</name>
<dbReference type="InterPro" id="IPR009003">
    <property type="entry name" value="Peptidase_S1_PA"/>
</dbReference>
<comment type="caution">
    <text evidence="4">The sequence shown here is derived from an EMBL/GenBank/DDBJ whole genome shotgun (WGS) entry which is preliminary data.</text>
</comment>
<evidence type="ECO:0000313" key="4">
    <source>
        <dbReference type="EMBL" id="CAF1406466.1"/>
    </source>
</evidence>
<dbReference type="InterPro" id="IPR043504">
    <property type="entry name" value="Peptidase_S1_PA_chymotrypsin"/>
</dbReference>
<dbReference type="SMART" id="SM00020">
    <property type="entry name" value="Tryp_SPc"/>
    <property type="match status" value="1"/>
</dbReference>
<dbReference type="PROSITE" id="PS50240">
    <property type="entry name" value="TRYPSIN_DOM"/>
    <property type="match status" value="1"/>
</dbReference>
<dbReference type="Pfam" id="PF00089">
    <property type="entry name" value="Trypsin"/>
    <property type="match status" value="1"/>
</dbReference>
<organism evidence="4 5">
    <name type="scientific">Adineta ricciae</name>
    <name type="common">Rotifer</name>
    <dbReference type="NCBI Taxonomy" id="249248"/>
    <lineage>
        <taxon>Eukaryota</taxon>
        <taxon>Metazoa</taxon>
        <taxon>Spiralia</taxon>
        <taxon>Gnathifera</taxon>
        <taxon>Rotifera</taxon>
        <taxon>Eurotatoria</taxon>
        <taxon>Bdelloidea</taxon>
        <taxon>Adinetida</taxon>
        <taxon>Adinetidae</taxon>
        <taxon>Adineta</taxon>
    </lineage>
</organism>
<dbReference type="PANTHER" id="PTHR24252:SF7">
    <property type="entry name" value="HYALIN"/>
    <property type="match status" value="1"/>
</dbReference>
<dbReference type="GO" id="GO:0006508">
    <property type="term" value="P:proteolysis"/>
    <property type="evidence" value="ECO:0007669"/>
    <property type="project" value="InterPro"/>
</dbReference>
<reference evidence="4" key="1">
    <citation type="submission" date="2021-02" db="EMBL/GenBank/DDBJ databases">
        <authorList>
            <person name="Nowell W R."/>
        </authorList>
    </citation>
    <scope>NUCLEOTIDE SEQUENCE</scope>
</reference>
<dbReference type="FunFam" id="2.40.10.10:FF:000002">
    <property type="entry name" value="Transmembrane protease serine"/>
    <property type="match status" value="1"/>
</dbReference>
<dbReference type="PANTHER" id="PTHR24252">
    <property type="entry name" value="ACROSIN-RELATED"/>
    <property type="match status" value="1"/>
</dbReference>
<dbReference type="AlphaFoldDB" id="A0A815L968"/>
<keyword evidence="1" id="KW-1015">Disulfide bond</keyword>
<dbReference type="GO" id="GO:0004252">
    <property type="term" value="F:serine-type endopeptidase activity"/>
    <property type="evidence" value="ECO:0007669"/>
    <property type="project" value="InterPro"/>
</dbReference>
<feature type="non-terminal residue" evidence="4">
    <location>
        <position position="186"/>
    </location>
</feature>
<dbReference type="Proteomes" id="UP000663828">
    <property type="component" value="Unassembled WGS sequence"/>
</dbReference>